<dbReference type="SUPFAM" id="SSF140931">
    <property type="entry name" value="Fic-like"/>
    <property type="match status" value="1"/>
</dbReference>
<protein>
    <submittedName>
        <fullName evidence="2">Fic/DOC family N-terminal domain-containing protein</fullName>
    </submittedName>
</protein>
<evidence type="ECO:0000313" key="2">
    <source>
        <dbReference type="EMBL" id="MDY0410079.1"/>
    </source>
</evidence>
<dbReference type="RefSeq" id="WP_320380939.1">
    <property type="nucleotide sequence ID" value="NZ_JAWDIQ010000003.1"/>
</dbReference>
<accession>A0ABU5CUN2</accession>
<keyword evidence="3" id="KW-1185">Reference proteome</keyword>
<dbReference type="Gene3D" id="1.10.3290.10">
    <property type="entry name" value="Fido-like domain"/>
    <property type="match status" value="1"/>
</dbReference>
<dbReference type="InterPro" id="IPR036597">
    <property type="entry name" value="Fido-like_dom_sf"/>
</dbReference>
<feature type="domain" description="Fic/DOC N-terminal" evidence="1">
    <location>
        <begin position="30"/>
        <end position="101"/>
    </location>
</feature>
<organism evidence="2 3">
    <name type="scientific">Paracerasibacillus soli</name>
    <dbReference type="NCBI Taxonomy" id="480284"/>
    <lineage>
        <taxon>Bacteria</taxon>
        <taxon>Bacillati</taxon>
        <taxon>Bacillota</taxon>
        <taxon>Bacilli</taxon>
        <taxon>Bacillales</taxon>
        <taxon>Bacillaceae</taxon>
        <taxon>Paracerasibacillus</taxon>
    </lineage>
</organism>
<dbReference type="PANTHER" id="PTHR13504">
    <property type="entry name" value="FIDO DOMAIN-CONTAINING PROTEIN DDB_G0283145"/>
    <property type="match status" value="1"/>
</dbReference>
<dbReference type="Pfam" id="PF13784">
    <property type="entry name" value="Fic_N"/>
    <property type="match status" value="1"/>
</dbReference>
<gene>
    <name evidence="2" type="ORF">RWD45_17875</name>
</gene>
<dbReference type="PANTHER" id="PTHR13504:SF38">
    <property type="entry name" value="FIDO DOMAIN-CONTAINING PROTEIN"/>
    <property type="match status" value="1"/>
</dbReference>
<evidence type="ECO:0000313" key="3">
    <source>
        <dbReference type="Proteomes" id="UP001275315"/>
    </source>
</evidence>
<sequence>MSPIRGIKKLPASVNKELASELFIKLALVSSNISRLDEKLRHSVVKSDLVNTLALKESVQSTKIEGTQVTFTDMINDKHISKQKAEHREVLNYRKALALGQERIQNGYPLKTRLILDLHKVLMKDARGTHASSGEFRKVPNWIGPTKRFEDAVYVPVDADEIENHMENWGIFANKHPYGETMDTTHLSKDEFILDETTHPLLKVAILHAQFES</sequence>
<comment type="caution">
    <text evidence="2">The sequence shown here is derived from an EMBL/GenBank/DDBJ whole genome shotgun (WGS) entry which is preliminary data.</text>
</comment>
<reference evidence="2 3" key="1">
    <citation type="submission" date="2023-10" db="EMBL/GenBank/DDBJ databases">
        <title>Virgibacillus soli CC-YMP-6 genome.</title>
        <authorList>
            <person name="Miliotis G."/>
            <person name="Sengupta P."/>
            <person name="Hameed A."/>
            <person name="Chuvochina M."/>
            <person name="Mcdonagh F."/>
            <person name="Simpson A.C."/>
            <person name="Singh N.K."/>
            <person name="Rekha P.D."/>
            <person name="Raman K."/>
            <person name="Hugenholtz P."/>
            <person name="Venkateswaran K."/>
        </authorList>
    </citation>
    <scope>NUCLEOTIDE SEQUENCE [LARGE SCALE GENOMIC DNA]</scope>
    <source>
        <strain evidence="2 3">CC-YMP-6</strain>
    </source>
</reference>
<dbReference type="EMBL" id="JAWDIQ010000003">
    <property type="protein sequence ID" value="MDY0410079.1"/>
    <property type="molecule type" value="Genomic_DNA"/>
</dbReference>
<proteinExistence type="predicted"/>
<name>A0ABU5CUN2_9BACI</name>
<dbReference type="Proteomes" id="UP001275315">
    <property type="component" value="Unassembled WGS sequence"/>
</dbReference>
<evidence type="ECO:0000259" key="1">
    <source>
        <dbReference type="Pfam" id="PF13784"/>
    </source>
</evidence>
<dbReference type="InterPro" id="IPR040198">
    <property type="entry name" value="Fido_containing"/>
</dbReference>
<dbReference type="InterPro" id="IPR025758">
    <property type="entry name" value="Fic/DOC_N"/>
</dbReference>